<dbReference type="InterPro" id="IPR025686">
    <property type="entry name" value="Glucos_trans_II"/>
</dbReference>
<dbReference type="STRING" id="168384.SAMN05660368_01899"/>
<feature type="transmembrane region" description="Helical" evidence="1">
    <location>
        <begin position="12"/>
        <end position="34"/>
    </location>
</feature>
<feature type="transmembrane region" description="Helical" evidence="1">
    <location>
        <begin position="285"/>
        <end position="307"/>
    </location>
</feature>
<feature type="transmembrane region" description="Helical" evidence="1">
    <location>
        <begin position="261"/>
        <end position="279"/>
    </location>
</feature>
<dbReference type="eggNOG" id="ENOG50319TX">
    <property type="taxonomic scope" value="Bacteria"/>
</dbReference>
<evidence type="ECO:0008006" key="4">
    <source>
        <dbReference type="Google" id="ProtNLM"/>
    </source>
</evidence>
<accession>C6LIA8</accession>
<gene>
    <name evidence="2" type="ORF">BRYFOR_08462</name>
</gene>
<keyword evidence="1" id="KW-1133">Transmembrane helix</keyword>
<keyword evidence="1" id="KW-0472">Membrane</keyword>
<dbReference type="Pfam" id="PF14264">
    <property type="entry name" value="Glucos_trans_II"/>
    <property type="match status" value="1"/>
</dbReference>
<dbReference type="OrthoDB" id="8612933at2"/>
<comment type="caution">
    <text evidence="2">The sequence shown here is derived from an EMBL/GenBank/DDBJ whole genome shotgun (WGS) entry which is preliminary data.</text>
</comment>
<feature type="transmembrane region" description="Helical" evidence="1">
    <location>
        <begin position="105"/>
        <end position="126"/>
    </location>
</feature>
<evidence type="ECO:0000313" key="2">
    <source>
        <dbReference type="EMBL" id="EET59604.1"/>
    </source>
</evidence>
<feature type="transmembrane region" description="Helical" evidence="1">
    <location>
        <begin position="70"/>
        <end position="93"/>
    </location>
</feature>
<dbReference type="Proteomes" id="UP000005561">
    <property type="component" value="Unassembled WGS sequence"/>
</dbReference>
<sequence>MIGFTKKYKRALIGSLAFSFVCFGFMLTHFTLCIDDETWILASEPSALWILQGRFAIWLFNLIFTVDGNFAPFLWDFLAILFWNASGVIFAYALLERERPKEWQVFFFCAYYSSLPFVVGEIMAFSMFDLQVGIAMTATAAGFVFSRRFLEQKRKKDAMYAFLLLLYGVATFQAMVCVYVTAVVAQCLLDYLRLCGGKAETPGAAEKTGPAGYFRRTILTCAAICAASVAAYYIINFLLGLLFGSAGYLGDNYNGWADGDWKLALALAVANIGRVSFAIPFQGEYIYGGSVIRVLSILFVICAVFLFIRQKGWKKKAGILFYTVALCVAPFVLYLALATYKTHGRMLPALPLTGAVQMFIILQTIKRPFLKKAVMVLGGYLLFLNARNMNLIYYYSSIVYEKDCTAAAQIMYDIQAAGMDYHEKPVAFIGMIAPDELPVLESCTLGGSFFSWDDGNNSRICDFLQTRGYAVQQADGQQLAEALEQTAEMHIWPQEGGIVELEDVIVVYLSEPTGKWYAVNMGE</sequence>
<evidence type="ECO:0000313" key="3">
    <source>
        <dbReference type="Proteomes" id="UP000005561"/>
    </source>
</evidence>
<dbReference type="RefSeq" id="WP_006863234.1">
    <property type="nucleotide sequence ID" value="NZ_ACCL02000017.1"/>
</dbReference>
<feature type="transmembrane region" description="Helical" evidence="1">
    <location>
        <begin position="319"/>
        <end position="340"/>
    </location>
</feature>
<organism evidence="2 3">
    <name type="scientific">Marvinbryantia formatexigens DSM 14469</name>
    <dbReference type="NCBI Taxonomy" id="478749"/>
    <lineage>
        <taxon>Bacteria</taxon>
        <taxon>Bacillati</taxon>
        <taxon>Bacillota</taxon>
        <taxon>Clostridia</taxon>
        <taxon>Lachnospirales</taxon>
        <taxon>Lachnospiraceae</taxon>
        <taxon>Marvinbryantia</taxon>
    </lineage>
</organism>
<protein>
    <recommendedName>
        <fullName evidence="4">Glucosyl transferase GtrII</fullName>
    </recommendedName>
</protein>
<evidence type="ECO:0000256" key="1">
    <source>
        <dbReference type="SAM" id="Phobius"/>
    </source>
</evidence>
<dbReference type="EMBL" id="ACCL02000017">
    <property type="protein sequence ID" value="EET59604.1"/>
    <property type="molecule type" value="Genomic_DNA"/>
</dbReference>
<feature type="transmembrane region" description="Helical" evidence="1">
    <location>
        <begin position="162"/>
        <end position="184"/>
    </location>
</feature>
<keyword evidence="1" id="KW-0812">Transmembrane</keyword>
<dbReference type="AlphaFoldDB" id="C6LIA8"/>
<feature type="transmembrane region" description="Helical" evidence="1">
    <location>
        <begin position="132"/>
        <end position="150"/>
    </location>
</feature>
<name>C6LIA8_9FIRM</name>
<keyword evidence="3" id="KW-1185">Reference proteome</keyword>
<feature type="transmembrane region" description="Helical" evidence="1">
    <location>
        <begin position="217"/>
        <end position="249"/>
    </location>
</feature>
<proteinExistence type="predicted"/>
<reference evidence="2" key="1">
    <citation type="submission" date="2009-07" db="EMBL/GenBank/DDBJ databases">
        <authorList>
            <person name="Weinstock G."/>
            <person name="Sodergren E."/>
            <person name="Clifton S."/>
            <person name="Fulton L."/>
            <person name="Fulton B."/>
            <person name="Courtney L."/>
            <person name="Fronick C."/>
            <person name="Harrison M."/>
            <person name="Strong C."/>
            <person name="Farmer C."/>
            <person name="Delahaunty K."/>
            <person name="Markovic C."/>
            <person name="Hall O."/>
            <person name="Minx P."/>
            <person name="Tomlinson C."/>
            <person name="Mitreva M."/>
            <person name="Nelson J."/>
            <person name="Hou S."/>
            <person name="Wollam A."/>
            <person name="Pepin K.H."/>
            <person name="Johnson M."/>
            <person name="Bhonagiri V."/>
            <person name="Nash W.E."/>
            <person name="Warren W."/>
            <person name="Chinwalla A."/>
            <person name="Mardis E.R."/>
            <person name="Wilson R.K."/>
        </authorList>
    </citation>
    <scope>NUCLEOTIDE SEQUENCE [LARGE SCALE GENOMIC DNA]</scope>
    <source>
        <strain evidence="2">DSM 14469</strain>
    </source>
</reference>